<evidence type="ECO:0000256" key="6">
    <source>
        <dbReference type="ARBA" id="ARBA00022989"/>
    </source>
</evidence>
<dbReference type="InterPro" id="IPR052017">
    <property type="entry name" value="TSUP"/>
</dbReference>
<keyword evidence="6 8" id="KW-1133">Transmembrane helix</keyword>
<evidence type="ECO:0000256" key="7">
    <source>
        <dbReference type="ARBA" id="ARBA00023136"/>
    </source>
</evidence>
<feature type="transmembrane region" description="Helical" evidence="8">
    <location>
        <begin position="90"/>
        <end position="108"/>
    </location>
</feature>
<keyword evidence="4 8" id="KW-1003">Cell membrane</keyword>
<organism evidence="9 10">
    <name type="scientific">Hyella patelloides LEGE 07179</name>
    <dbReference type="NCBI Taxonomy" id="945734"/>
    <lineage>
        <taxon>Bacteria</taxon>
        <taxon>Bacillati</taxon>
        <taxon>Cyanobacteriota</taxon>
        <taxon>Cyanophyceae</taxon>
        <taxon>Pleurocapsales</taxon>
        <taxon>Hyellaceae</taxon>
        <taxon>Hyella</taxon>
    </lineage>
</organism>
<evidence type="ECO:0000313" key="9">
    <source>
        <dbReference type="EMBL" id="VEP14688.1"/>
    </source>
</evidence>
<feature type="transmembrane region" description="Helical" evidence="8">
    <location>
        <begin position="120"/>
        <end position="145"/>
    </location>
</feature>
<dbReference type="Pfam" id="PF01925">
    <property type="entry name" value="TauE"/>
    <property type="match status" value="1"/>
</dbReference>
<feature type="transmembrane region" description="Helical" evidence="8">
    <location>
        <begin position="218"/>
        <end position="235"/>
    </location>
</feature>
<evidence type="ECO:0000256" key="3">
    <source>
        <dbReference type="ARBA" id="ARBA00022448"/>
    </source>
</evidence>
<sequence>MLTLGSFISWLISTVAGGGTPFIMIPLIGFFLGSVAIPPVLTTVMLCGHPQRLWLYWKYIDWRIMGWYLPGAVVGAVLGAIAYTRIRLEWLPILLAVFLIISTFSYSPNNQSLKPAFKVYPWYFLPSGFVFAFLSGTIGSAGPLLNPLYINYGLLKEDLIGTKSAHLLVVHIVKIITYAIYGALNPIYLGYGLLMGLAAFPGNWLGQKMLMRMSEQNFQKLLVSFVFLTSLLIFWEQRELLVSWH</sequence>
<keyword evidence="10" id="KW-1185">Reference proteome</keyword>
<feature type="transmembrane region" description="Helical" evidence="8">
    <location>
        <begin position="165"/>
        <end position="181"/>
    </location>
</feature>
<proteinExistence type="inferred from homology"/>
<dbReference type="Proteomes" id="UP000320055">
    <property type="component" value="Unassembled WGS sequence"/>
</dbReference>
<evidence type="ECO:0000256" key="8">
    <source>
        <dbReference type="RuleBase" id="RU363041"/>
    </source>
</evidence>
<feature type="transmembrane region" description="Helical" evidence="8">
    <location>
        <begin position="188"/>
        <end position="206"/>
    </location>
</feature>
<dbReference type="PANTHER" id="PTHR30269">
    <property type="entry name" value="TRANSMEMBRANE PROTEIN YFCA"/>
    <property type="match status" value="1"/>
</dbReference>
<protein>
    <recommendedName>
        <fullName evidence="8">Probable membrane transporter protein</fullName>
    </recommendedName>
</protein>
<dbReference type="InterPro" id="IPR002781">
    <property type="entry name" value="TM_pro_TauE-like"/>
</dbReference>
<comment type="subcellular location">
    <subcellularLocation>
        <location evidence="1 8">Cell membrane</location>
        <topology evidence="1 8">Multi-pass membrane protein</topology>
    </subcellularLocation>
</comment>
<keyword evidence="7 8" id="KW-0472">Membrane</keyword>
<feature type="transmembrane region" description="Helical" evidence="8">
    <location>
        <begin position="67"/>
        <end position="84"/>
    </location>
</feature>
<dbReference type="PANTHER" id="PTHR30269:SF37">
    <property type="entry name" value="MEMBRANE TRANSPORTER PROTEIN"/>
    <property type="match status" value="1"/>
</dbReference>
<gene>
    <name evidence="9" type="ORF">H1P_280029</name>
</gene>
<evidence type="ECO:0000256" key="2">
    <source>
        <dbReference type="ARBA" id="ARBA00009142"/>
    </source>
</evidence>
<evidence type="ECO:0000256" key="5">
    <source>
        <dbReference type="ARBA" id="ARBA00022692"/>
    </source>
</evidence>
<name>A0A563VTG6_9CYAN</name>
<accession>A0A563VTG6</accession>
<reference evidence="9 10" key="1">
    <citation type="submission" date="2019-01" db="EMBL/GenBank/DDBJ databases">
        <authorList>
            <person name="Brito A."/>
        </authorList>
    </citation>
    <scope>NUCLEOTIDE SEQUENCE [LARGE SCALE GENOMIC DNA]</scope>
    <source>
        <strain evidence="9">1</strain>
    </source>
</reference>
<dbReference type="EMBL" id="CAACVJ010000201">
    <property type="protein sequence ID" value="VEP14688.1"/>
    <property type="molecule type" value="Genomic_DNA"/>
</dbReference>
<evidence type="ECO:0000256" key="1">
    <source>
        <dbReference type="ARBA" id="ARBA00004651"/>
    </source>
</evidence>
<evidence type="ECO:0000256" key="4">
    <source>
        <dbReference type="ARBA" id="ARBA00022475"/>
    </source>
</evidence>
<keyword evidence="3" id="KW-0813">Transport</keyword>
<keyword evidence="5 8" id="KW-0812">Transmembrane</keyword>
<comment type="similarity">
    <text evidence="2 8">Belongs to the 4-toluene sulfonate uptake permease (TSUP) (TC 2.A.102) family.</text>
</comment>
<evidence type="ECO:0000313" key="10">
    <source>
        <dbReference type="Proteomes" id="UP000320055"/>
    </source>
</evidence>
<dbReference type="AlphaFoldDB" id="A0A563VTG6"/>
<dbReference type="GO" id="GO:0005886">
    <property type="term" value="C:plasma membrane"/>
    <property type="evidence" value="ECO:0007669"/>
    <property type="project" value="UniProtKB-SubCell"/>
</dbReference>